<dbReference type="EnsemblBacteria" id="CAQ44219">
    <property type="protein sequence ID" value="CAQ44219"/>
    <property type="gene ID" value="Smlt0635"/>
</dbReference>
<dbReference type="RefSeq" id="WP_012479072.1">
    <property type="nucleotide sequence ID" value="NC_010943.1"/>
</dbReference>
<proteinExistence type="predicted"/>
<gene>
    <name evidence="2" type="ordered locus">Smlt0635</name>
</gene>
<dbReference type="AlphaFoldDB" id="B2FMN6"/>
<dbReference type="Proteomes" id="UP000008840">
    <property type="component" value="Chromosome"/>
</dbReference>
<feature type="transmembrane region" description="Helical" evidence="1">
    <location>
        <begin position="177"/>
        <end position="203"/>
    </location>
</feature>
<feature type="transmembrane region" description="Helical" evidence="1">
    <location>
        <begin position="209"/>
        <end position="230"/>
    </location>
</feature>
<evidence type="ECO:0000313" key="2">
    <source>
        <dbReference type="EMBL" id="CAQ44219.1"/>
    </source>
</evidence>
<feature type="transmembrane region" description="Helical" evidence="1">
    <location>
        <begin position="121"/>
        <end position="139"/>
    </location>
</feature>
<keyword evidence="1 2" id="KW-0812">Transmembrane</keyword>
<dbReference type="EMBL" id="AM743169">
    <property type="protein sequence ID" value="CAQ44219.1"/>
    <property type="molecule type" value="Genomic_DNA"/>
</dbReference>
<evidence type="ECO:0000313" key="3">
    <source>
        <dbReference type="Proteomes" id="UP000008840"/>
    </source>
</evidence>
<feature type="transmembrane region" description="Helical" evidence="1">
    <location>
        <begin position="88"/>
        <end position="109"/>
    </location>
</feature>
<organism evidence="2 3">
    <name type="scientific">Stenotrophomonas maltophilia (strain K279a)</name>
    <dbReference type="NCBI Taxonomy" id="522373"/>
    <lineage>
        <taxon>Bacteria</taxon>
        <taxon>Pseudomonadati</taxon>
        <taxon>Pseudomonadota</taxon>
        <taxon>Gammaproteobacteria</taxon>
        <taxon>Lysobacterales</taxon>
        <taxon>Lysobacteraceae</taxon>
        <taxon>Stenotrophomonas</taxon>
        <taxon>Stenotrophomonas maltophilia group</taxon>
    </lineage>
</organism>
<name>B2FMN6_STRMK</name>
<dbReference type="HOGENOM" id="CLU_407506_0_0_6"/>
<keyword evidence="3" id="KW-1185">Reference proteome</keyword>
<feature type="transmembrane region" description="Helical" evidence="1">
    <location>
        <begin position="321"/>
        <end position="339"/>
    </location>
</feature>
<feature type="transmembrane region" description="Helical" evidence="1">
    <location>
        <begin position="12"/>
        <end position="32"/>
    </location>
</feature>
<dbReference type="PATRIC" id="fig|522373.3.peg.604"/>
<keyword evidence="1" id="KW-1133">Transmembrane helix</keyword>
<keyword evidence="1" id="KW-0472">Membrane</keyword>
<evidence type="ECO:0000256" key="1">
    <source>
        <dbReference type="SAM" id="Phobius"/>
    </source>
</evidence>
<dbReference type="eggNOG" id="ENOG50327MK">
    <property type="taxonomic scope" value="Bacteria"/>
</dbReference>
<feature type="transmembrane region" description="Helical" evidence="1">
    <location>
        <begin position="273"/>
        <end position="291"/>
    </location>
</feature>
<reference evidence="2 3" key="1">
    <citation type="journal article" date="2008" name="Genome Biol.">
        <title>The complete genome, comparative and functional analysis of Stenotrophomonas maltophilia reveals an organism heavily shielded by drug resistance determinants.</title>
        <authorList>
            <person name="Crossman L.C."/>
            <person name="Gould V.C."/>
            <person name="Dow J.M."/>
            <person name="Vernikos G.S."/>
            <person name="Okazaki A."/>
            <person name="Sebaihia M."/>
            <person name="Saunders D."/>
            <person name="Arrowsmith C."/>
            <person name="Carver T."/>
            <person name="Peters N."/>
            <person name="Adlem E."/>
            <person name="Kerhornou A."/>
            <person name="Lord A."/>
            <person name="Murphy L."/>
            <person name="Seeger K."/>
            <person name="Squares R."/>
            <person name="Rutter S."/>
            <person name="Quail M.A."/>
            <person name="Rajandream M.A."/>
            <person name="Harris D."/>
            <person name="Churcher C."/>
            <person name="Bentley S.D."/>
            <person name="Parkhill J."/>
            <person name="Thomson N.R."/>
            <person name="Avison M.B."/>
        </authorList>
    </citation>
    <scope>NUCLEOTIDE SEQUENCE [LARGE SCALE GENOMIC DNA]</scope>
    <source>
        <strain evidence="2 3">K279a</strain>
    </source>
</reference>
<accession>B2FMN6</accession>
<sequence length="643" mass="70162">MMIRAIRNHFTDPAATAAWVVFTISMAALVAYQLRLLNFSEFADETETIVAAKMMVAGSSLYREIFNHHGPLTFLPGMLVELAGGHSIAAHRALIAILQLVSLAALLFSPLIRNQHAIVRVTYTLLIATIYAGILPAGLGHTYSYQVLCGIMLSVAFSTWLLPQIAGELRVGTARTIVGGALVASIPFLAITYIPAAMAFLVASVHKDNWRKVLCGSVAAIAFNLVFLVWTGSVRGYLAFHVYLNAVLLPQYNQGHGLLMLIGNAFHAATSDLGGLLLLGVIVTALAAVACKRPALPWREILVALGLGSMLIRGLDIHGLSYIYVALTMPLLLLHLIPAGFPRQHSLLLVLCCILTARLIVGGAKEDQLLVDRRIPETTEFAQLAQKLTDPGDRILAYSFQNYQYLAAGRLPASGYYFYLPWQRQYLDHPVLGVRIDPCMDIEKTRPKLVMLDEWKVWEKYDWASYGGCVIDAMARDYIRLPHTQYYVRKDVAAGIGVLAQADDNLSVSPPVSKGDRFAIAHTPDNTHETPRRIGLRLATYARSNPGVAVLTTPLADGTPSVLATLDLPGIEDNAYAYMEVPPGTTGPLSFEIREGGGISFWESRKPDGTTQPCIIIEYPSTPPGRTPGCPLDLKRLLTDVTP</sequence>
<dbReference type="KEGG" id="sml:Smlt0635"/>
<protein>
    <submittedName>
        <fullName evidence="2">Transmembrane protein</fullName>
    </submittedName>
</protein>